<dbReference type="Gene3D" id="3.40.190.290">
    <property type="match status" value="1"/>
</dbReference>
<evidence type="ECO:0000313" key="7">
    <source>
        <dbReference type="Proteomes" id="UP001152321"/>
    </source>
</evidence>
<dbReference type="Pfam" id="PF03466">
    <property type="entry name" value="LysR_substrate"/>
    <property type="match status" value="1"/>
</dbReference>
<gene>
    <name evidence="6" type="ORF">NWE73_03680</name>
</gene>
<comment type="similarity">
    <text evidence="1">Belongs to the LysR transcriptional regulatory family.</text>
</comment>
<evidence type="ECO:0000256" key="1">
    <source>
        <dbReference type="ARBA" id="ARBA00009437"/>
    </source>
</evidence>
<dbReference type="Proteomes" id="UP001152321">
    <property type="component" value="Unassembled WGS sequence"/>
</dbReference>
<keyword evidence="3" id="KW-0238">DNA-binding</keyword>
<evidence type="ECO:0000256" key="4">
    <source>
        <dbReference type="ARBA" id="ARBA00023163"/>
    </source>
</evidence>
<comment type="caution">
    <text evidence="6">The sequence shown here is derived from an EMBL/GenBank/DDBJ whole genome shotgun (WGS) entry which is preliminary data.</text>
</comment>
<dbReference type="EMBL" id="JANRMI010000001">
    <property type="protein sequence ID" value="MDG0815449.1"/>
    <property type="molecule type" value="Genomic_DNA"/>
</dbReference>
<protein>
    <submittedName>
        <fullName evidence="6">LysR family transcriptional regulator</fullName>
    </submittedName>
</protein>
<dbReference type="SUPFAM" id="SSF46785">
    <property type="entry name" value="Winged helix' DNA-binding domain"/>
    <property type="match status" value="1"/>
</dbReference>
<dbReference type="RefSeq" id="WP_277576924.1">
    <property type="nucleotide sequence ID" value="NZ_JANRMI010000001.1"/>
</dbReference>
<accession>A0ABT6DHQ1</accession>
<reference evidence="6" key="1">
    <citation type="submission" date="2022-08" db="EMBL/GenBank/DDBJ databases">
        <title>Novel Bdellovibrio Species Isolated from Svalbard: Designation Bdellovibrio svalbardensis.</title>
        <authorList>
            <person name="Mitchell R.J."/>
            <person name="Choi S.Y."/>
        </authorList>
    </citation>
    <scope>NUCLEOTIDE SEQUENCE</scope>
    <source>
        <strain evidence="6">PAP01</strain>
    </source>
</reference>
<evidence type="ECO:0000256" key="3">
    <source>
        <dbReference type="ARBA" id="ARBA00023125"/>
    </source>
</evidence>
<evidence type="ECO:0000259" key="5">
    <source>
        <dbReference type="PROSITE" id="PS50931"/>
    </source>
</evidence>
<evidence type="ECO:0000256" key="2">
    <source>
        <dbReference type="ARBA" id="ARBA00023015"/>
    </source>
</evidence>
<proteinExistence type="inferred from homology"/>
<feature type="domain" description="HTH lysR-type" evidence="5">
    <location>
        <begin position="15"/>
        <end position="72"/>
    </location>
</feature>
<dbReference type="InterPro" id="IPR036390">
    <property type="entry name" value="WH_DNA-bd_sf"/>
</dbReference>
<dbReference type="InterPro" id="IPR005119">
    <property type="entry name" value="LysR_subst-bd"/>
</dbReference>
<dbReference type="PANTHER" id="PTHR30126">
    <property type="entry name" value="HTH-TYPE TRANSCRIPTIONAL REGULATOR"/>
    <property type="match status" value="1"/>
</dbReference>
<dbReference type="PANTHER" id="PTHR30126:SF40">
    <property type="entry name" value="HTH-TYPE TRANSCRIPTIONAL REGULATOR GLTR"/>
    <property type="match status" value="1"/>
</dbReference>
<dbReference type="Gene3D" id="1.10.10.10">
    <property type="entry name" value="Winged helix-like DNA-binding domain superfamily/Winged helix DNA-binding domain"/>
    <property type="match status" value="1"/>
</dbReference>
<dbReference type="InterPro" id="IPR000847">
    <property type="entry name" value="LysR_HTH_N"/>
</dbReference>
<dbReference type="CDD" id="cd05466">
    <property type="entry name" value="PBP2_LTTR_substrate"/>
    <property type="match status" value="1"/>
</dbReference>
<keyword evidence="4" id="KW-0804">Transcription</keyword>
<dbReference type="InterPro" id="IPR036388">
    <property type="entry name" value="WH-like_DNA-bd_sf"/>
</dbReference>
<sequence>MLSVMKLHSSIQTDIPLYLWESFIAVIEEGTLQRAAEKIKTTQPTITRHLAQLEDGLPLALFELRGRKKEPTVFALDLYEKIKKRLGDLPVDIRHSVQNFASAKNVAISVAGHIEVLRRVLTAVTFDGRLNLFEASSAELKRHLKEGNYDVILTRDLHDTELYVCKKLFEDEPTLVVPKSFLKGSKDLQSWWLEKRTEYPMSLYSEELDFFQELQGQVKVDFRVRDWLTLEERVHAGKSWSVIPSSYVRPQASYLHQSHRIRNKSVRTEFYIYYRRDLSRLTWFKEFLEEILNKAKKL</sequence>
<dbReference type="PROSITE" id="PS50931">
    <property type="entry name" value="HTH_LYSR"/>
    <property type="match status" value="1"/>
</dbReference>
<dbReference type="Pfam" id="PF00126">
    <property type="entry name" value="HTH_1"/>
    <property type="match status" value="1"/>
</dbReference>
<name>A0ABT6DHQ1_9BACT</name>
<organism evidence="6 7">
    <name type="scientific">Bdellovibrio svalbardensis</name>
    <dbReference type="NCBI Taxonomy" id="2972972"/>
    <lineage>
        <taxon>Bacteria</taxon>
        <taxon>Pseudomonadati</taxon>
        <taxon>Bdellovibrionota</taxon>
        <taxon>Bdellovibrionia</taxon>
        <taxon>Bdellovibrionales</taxon>
        <taxon>Pseudobdellovibrionaceae</taxon>
        <taxon>Bdellovibrio</taxon>
    </lineage>
</organism>
<keyword evidence="7" id="KW-1185">Reference proteome</keyword>
<evidence type="ECO:0000313" key="6">
    <source>
        <dbReference type="EMBL" id="MDG0815449.1"/>
    </source>
</evidence>
<keyword evidence="2" id="KW-0805">Transcription regulation</keyword>
<dbReference type="SUPFAM" id="SSF53850">
    <property type="entry name" value="Periplasmic binding protein-like II"/>
    <property type="match status" value="1"/>
</dbReference>